<keyword evidence="2" id="KW-1185">Reference proteome</keyword>
<name>A0AAD6Z6B9_9AGAR</name>
<comment type="caution">
    <text evidence="1">The sequence shown here is derived from an EMBL/GenBank/DDBJ whole genome shotgun (WGS) entry which is preliminary data.</text>
</comment>
<reference evidence="1" key="1">
    <citation type="submission" date="2023-03" db="EMBL/GenBank/DDBJ databases">
        <title>Massive genome expansion in bonnet fungi (Mycena s.s.) driven by repeated elements and novel gene families across ecological guilds.</title>
        <authorList>
            <consortium name="Lawrence Berkeley National Laboratory"/>
            <person name="Harder C.B."/>
            <person name="Miyauchi S."/>
            <person name="Viragh M."/>
            <person name="Kuo A."/>
            <person name="Thoen E."/>
            <person name="Andreopoulos B."/>
            <person name="Lu D."/>
            <person name="Skrede I."/>
            <person name="Drula E."/>
            <person name="Henrissat B."/>
            <person name="Morin E."/>
            <person name="Kohler A."/>
            <person name="Barry K."/>
            <person name="LaButti K."/>
            <person name="Morin E."/>
            <person name="Salamov A."/>
            <person name="Lipzen A."/>
            <person name="Mereny Z."/>
            <person name="Hegedus B."/>
            <person name="Baldrian P."/>
            <person name="Stursova M."/>
            <person name="Weitz H."/>
            <person name="Taylor A."/>
            <person name="Grigoriev I.V."/>
            <person name="Nagy L.G."/>
            <person name="Martin F."/>
            <person name="Kauserud H."/>
        </authorList>
    </citation>
    <scope>NUCLEOTIDE SEQUENCE</scope>
    <source>
        <strain evidence="1">CBHHK002</strain>
    </source>
</reference>
<accession>A0AAD6Z6B9</accession>
<evidence type="ECO:0000313" key="1">
    <source>
        <dbReference type="EMBL" id="KAJ7309196.1"/>
    </source>
</evidence>
<sequence length="183" mass="20833">MRPLPEVNPETAAAVRISAQRAAKLVVEARAERDAQRARAVHDLFADLIKNGLPDYITLSGSDFSESVDRCRAHETFRHYVRPRYSKILRARIRRYRRLKYEYELVHPPFSHPEFPEDPTAMMWRASADLVESRGSWGGSWGEGGSWGGGGSWNDFNEHPAQLLSQETDGISPFIIPKRLPFV</sequence>
<organism evidence="1 2">
    <name type="scientific">Mycena albidolilacea</name>
    <dbReference type="NCBI Taxonomy" id="1033008"/>
    <lineage>
        <taxon>Eukaryota</taxon>
        <taxon>Fungi</taxon>
        <taxon>Dikarya</taxon>
        <taxon>Basidiomycota</taxon>
        <taxon>Agaricomycotina</taxon>
        <taxon>Agaricomycetes</taxon>
        <taxon>Agaricomycetidae</taxon>
        <taxon>Agaricales</taxon>
        <taxon>Marasmiineae</taxon>
        <taxon>Mycenaceae</taxon>
        <taxon>Mycena</taxon>
    </lineage>
</organism>
<evidence type="ECO:0000313" key="2">
    <source>
        <dbReference type="Proteomes" id="UP001218218"/>
    </source>
</evidence>
<dbReference type="AlphaFoldDB" id="A0AAD6Z6B9"/>
<dbReference type="Proteomes" id="UP001218218">
    <property type="component" value="Unassembled WGS sequence"/>
</dbReference>
<proteinExistence type="predicted"/>
<gene>
    <name evidence="1" type="ORF">DFH08DRAFT_1088332</name>
</gene>
<protein>
    <submittedName>
        <fullName evidence="1">Uncharacterized protein</fullName>
    </submittedName>
</protein>
<dbReference type="EMBL" id="JARIHO010000083">
    <property type="protein sequence ID" value="KAJ7309196.1"/>
    <property type="molecule type" value="Genomic_DNA"/>
</dbReference>